<accession>A0A916RL08</accession>
<gene>
    <name evidence="14" type="ORF">GCM10011499_34410</name>
</gene>
<comment type="pathway">
    <text evidence="2">Cofactor biosynthesis; thiamine diphosphate biosynthesis.</text>
</comment>
<keyword evidence="6" id="KW-0479">Metal-binding</keyword>
<sequence length="332" mass="35924">MNTRTALFSLAIAATLSSAGQATAQEHSVSMALDWTPNTNHIGLFVARAKGFYEEAGVEVQILPYADTAAGTLVANGVSDFGHVSSMALFAQRAAGADLIATYAVSQSETGRLVFDGNRDDIERPSDLDGKIYAGFGSDWERALISAMIQHDGGEGEFEIVTLGTSAYEALANGAVDFTLEVATWEGVRADLDGRPQGAFYYGDYGVPDQHTGYIATRESWLEDNREAAEAFIKATQRGYAYAVDNPDEATDILISENPDALTDRDFVRASLQALIDGNFLRSEDGAVGLLNPEKMEAMGSFLFENGILRDMDGNPLNERPDFTAFYTNELF</sequence>
<protein>
    <recommendedName>
        <fullName evidence="10">Thiamine pyrimidine synthase</fullName>
    </recommendedName>
</protein>
<dbReference type="Pfam" id="PF09084">
    <property type="entry name" value="NMT1"/>
    <property type="match status" value="1"/>
</dbReference>
<dbReference type="GO" id="GO:0016740">
    <property type="term" value="F:transferase activity"/>
    <property type="evidence" value="ECO:0007669"/>
    <property type="project" value="UniProtKB-KW"/>
</dbReference>
<dbReference type="GO" id="GO:0009228">
    <property type="term" value="P:thiamine biosynthetic process"/>
    <property type="evidence" value="ECO:0007669"/>
    <property type="project" value="UniProtKB-KW"/>
</dbReference>
<dbReference type="Gene3D" id="3.40.190.10">
    <property type="entry name" value="Periplasmic binding protein-like II"/>
    <property type="match status" value="2"/>
</dbReference>
<comment type="catalytic activity">
    <reaction evidence="11">
        <text>N(6)-(pyridoxal phosphate)-L-lysyl-[4-amino-5-hydroxymethyl-2-methylpyrimidine phosphate synthase] + L-histidyl-[4-amino-5-hydroxymethyl-2-methylpyrimidine phosphate synthase] + 2 Fe(3+) + 4 H2O = L-lysyl-[4-amino-5-hydroxymethyl-2-methylpyrimidine phosphate synthase] + (2S)-2-amino-5-hydroxy-4-oxopentanoyl-[4-amino-5-hydroxymethyl-2-methylpyrimidine phosphate synthase] + 4-amino-2-methyl-5-(phosphooxymethyl)pyrimidine + 3-oxopropanoate + 2 Fe(2+) + 2 H(+)</text>
        <dbReference type="Rhea" id="RHEA:65756"/>
        <dbReference type="Rhea" id="RHEA-COMP:16892"/>
        <dbReference type="Rhea" id="RHEA-COMP:16893"/>
        <dbReference type="Rhea" id="RHEA-COMP:16894"/>
        <dbReference type="Rhea" id="RHEA-COMP:16895"/>
        <dbReference type="ChEBI" id="CHEBI:15377"/>
        <dbReference type="ChEBI" id="CHEBI:15378"/>
        <dbReference type="ChEBI" id="CHEBI:29033"/>
        <dbReference type="ChEBI" id="CHEBI:29034"/>
        <dbReference type="ChEBI" id="CHEBI:29969"/>
        <dbReference type="ChEBI" id="CHEBI:29979"/>
        <dbReference type="ChEBI" id="CHEBI:33190"/>
        <dbReference type="ChEBI" id="CHEBI:58354"/>
        <dbReference type="ChEBI" id="CHEBI:143915"/>
        <dbReference type="ChEBI" id="CHEBI:157692"/>
    </reaction>
    <physiologicalReaction direction="left-to-right" evidence="11">
        <dbReference type="Rhea" id="RHEA:65757"/>
    </physiologicalReaction>
</comment>
<keyword evidence="8" id="KW-0784">Thiamine biosynthesis</keyword>
<dbReference type="InterPro" id="IPR015168">
    <property type="entry name" value="SsuA/THI5"/>
</dbReference>
<feature type="signal peptide" evidence="12">
    <location>
        <begin position="1"/>
        <end position="24"/>
    </location>
</feature>
<evidence type="ECO:0000256" key="6">
    <source>
        <dbReference type="ARBA" id="ARBA00022723"/>
    </source>
</evidence>
<comment type="similarity">
    <text evidence="3">Belongs to the NMT1/THI5 family.</text>
</comment>
<dbReference type="GO" id="GO:0046872">
    <property type="term" value="F:metal ion binding"/>
    <property type="evidence" value="ECO:0007669"/>
    <property type="project" value="UniProtKB-KW"/>
</dbReference>
<evidence type="ECO:0000313" key="14">
    <source>
        <dbReference type="EMBL" id="GGA61208.1"/>
    </source>
</evidence>
<evidence type="ECO:0000256" key="11">
    <source>
        <dbReference type="ARBA" id="ARBA00048179"/>
    </source>
</evidence>
<evidence type="ECO:0000256" key="8">
    <source>
        <dbReference type="ARBA" id="ARBA00022977"/>
    </source>
</evidence>
<comment type="subunit">
    <text evidence="4">Homodimer.</text>
</comment>
<evidence type="ECO:0000256" key="2">
    <source>
        <dbReference type="ARBA" id="ARBA00004948"/>
    </source>
</evidence>
<evidence type="ECO:0000256" key="10">
    <source>
        <dbReference type="ARBA" id="ARBA00033171"/>
    </source>
</evidence>
<dbReference type="PANTHER" id="PTHR31528">
    <property type="entry name" value="4-AMINO-5-HYDROXYMETHYL-2-METHYLPYRIMIDINE PHOSPHATE SYNTHASE THI11-RELATED"/>
    <property type="match status" value="1"/>
</dbReference>
<dbReference type="EMBL" id="BMKB01000007">
    <property type="protein sequence ID" value="GGA61208.1"/>
    <property type="molecule type" value="Genomic_DNA"/>
</dbReference>
<evidence type="ECO:0000256" key="9">
    <source>
        <dbReference type="ARBA" id="ARBA00023004"/>
    </source>
</evidence>
<dbReference type="SUPFAM" id="SSF53850">
    <property type="entry name" value="Periplasmic binding protein-like II"/>
    <property type="match status" value="1"/>
</dbReference>
<feature type="chain" id="PRO_5037793011" description="Thiamine pyrimidine synthase" evidence="12">
    <location>
        <begin position="25"/>
        <end position="332"/>
    </location>
</feature>
<comment type="caution">
    <text evidence="14">The sequence shown here is derived from an EMBL/GenBank/DDBJ whole genome shotgun (WGS) entry which is preliminary data.</text>
</comment>
<evidence type="ECO:0000256" key="1">
    <source>
        <dbReference type="ARBA" id="ARBA00003469"/>
    </source>
</evidence>
<dbReference type="AlphaFoldDB" id="A0A916RL08"/>
<evidence type="ECO:0000256" key="4">
    <source>
        <dbReference type="ARBA" id="ARBA00011738"/>
    </source>
</evidence>
<dbReference type="PANTHER" id="PTHR31528:SF1">
    <property type="entry name" value="4-AMINO-5-HYDROXYMETHYL-2-METHYLPYRIMIDINE PHOSPHATE SYNTHASE THI11-RELATED"/>
    <property type="match status" value="1"/>
</dbReference>
<evidence type="ECO:0000256" key="12">
    <source>
        <dbReference type="SAM" id="SignalP"/>
    </source>
</evidence>
<organism evidence="14 15">
    <name type="scientific">Pelagibacterium lentulum</name>
    <dbReference type="NCBI Taxonomy" id="2029865"/>
    <lineage>
        <taxon>Bacteria</taxon>
        <taxon>Pseudomonadati</taxon>
        <taxon>Pseudomonadota</taxon>
        <taxon>Alphaproteobacteria</taxon>
        <taxon>Hyphomicrobiales</taxon>
        <taxon>Devosiaceae</taxon>
        <taxon>Pelagibacterium</taxon>
    </lineage>
</organism>
<name>A0A916RL08_9HYPH</name>
<keyword evidence="5 14" id="KW-0808">Transferase</keyword>
<reference evidence="14 15" key="1">
    <citation type="journal article" date="2014" name="Int. J. Syst. Evol. Microbiol.">
        <title>Complete genome sequence of Corynebacterium casei LMG S-19264T (=DSM 44701T), isolated from a smear-ripened cheese.</title>
        <authorList>
            <consortium name="US DOE Joint Genome Institute (JGI-PGF)"/>
            <person name="Walter F."/>
            <person name="Albersmeier A."/>
            <person name="Kalinowski J."/>
            <person name="Ruckert C."/>
        </authorList>
    </citation>
    <scope>NUCLEOTIDE SEQUENCE [LARGE SCALE GENOMIC DNA]</scope>
    <source>
        <strain evidence="14 15">CGMCC 1.15896</strain>
    </source>
</reference>
<feature type="domain" description="SsuA/THI5-like" evidence="13">
    <location>
        <begin position="38"/>
        <end position="250"/>
    </location>
</feature>
<evidence type="ECO:0000259" key="13">
    <source>
        <dbReference type="Pfam" id="PF09084"/>
    </source>
</evidence>
<keyword evidence="7" id="KW-0663">Pyridoxal phosphate</keyword>
<dbReference type="Proteomes" id="UP000596977">
    <property type="component" value="Unassembled WGS sequence"/>
</dbReference>
<dbReference type="InterPro" id="IPR027939">
    <property type="entry name" value="NMT1/THI5"/>
</dbReference>
<evidence type="ECO:0000256" key="5">
    <source>
        <dbReference type="ARBA" id="ARBA00022679"/>
    </source>
</evidence>
<keyword evidence="12" id="KW-0732">Signal</keyword>
<evidence type="ECO:0000256" key="7">
    <source>
        <dbReference type="ARBA" id="ARBA00022898"/>
    </source>
</evidence>
<proteinExistence type="inferred from homology"/>
<keyword evidence="15" id="KW-1185">Reference proteome</keyword>
<evidence type="ECO:0000313" key="15">
    <source>
        <dbReference type="Proteomes" id="UP000596977"/>
    </source>
</evidence>
<keyword evidence="9" id="KW-0408">Iron</keyword>
<comment type="function">
    <text evidence="1">Responsible for the formation of the pyrimidine heterocycle in the thiamine biosynthesis pathway. Catalyzes the formation of hydroxymethylpyrimidine phosphate (HMP-P) from histidine and pyridoxal phosphate (PLP). The protein uses PLP and the active site histidine to form HMP-P, generating an inactive enzyme. The enzyme can only undergo a single turnover, which suggests it is a suicide enzyme.</text>
</comment>
<evidence type="ECO:0000256" key="3">
    <source>
        <dbReference type="ARBA" id="ARBA00009406"/>
    </source>
</evidence>